<dbReference type="InterPro" id="IPR024300">
    <property type="entry name" value="SipL_SPOCS_dom"/>
</dbReference>
<dbReference type="KEGG" id="ccel:CCDG5_1237"/>
<accession>A0A078KL00</accession>
<reference evidence="4" key="1">
    <citation type="submission" date="2014-07" db="EMBL/GenBank/DDBJ databases">
        <authorList>
            <person name="Wibberg D."/>
        </authorList>
    </citation>
    <scope>NUCLEOTIDE SEQUENCE [LARGE SCALE GENOMIC DNA]</scope>
    <source>
        <strain evidence="4">DG5</strain>
    </source>
</reference>
<feature type="domain" description="LysM" evidence="1">
    <location>
        <begin position="472"/>
        <end position="509"/>
    </location>
</feature>
<dbReference type="EMBL" id="LM995447">
    <property type="protein sequence ID" value="CDZ24351.1"/>
    <property type="molecule type" value="Genomic_DNA"/>
</dbReference>
<proteinExistence type="predicted"/>
<dbReference type="CDD" id="cd00118">
    <property type="entry name" value="LysM"/>
    <property type="match status" value="1"/>
</dbReference>
<feature type="domain" description="SipL SPOCS" evidence="2">
    <location>
        <begin position="37"/>
        <end position="116"/>
    </location>
</feature>
<keyword evidence="4" id="KW-1185">Reference proteome</keyword>
<sequence length="516" mass="56637">MDLPVNRAAVRINKLAFDGTADLPIEGDVLLPDYCPDIARVLNTEACAKIDTKTLDMGRLNVSGTFCVRIIYIPDNSSSIRCFTYESTLTHTFEAAGVDRNDMAKAKARVDYVNCRPISPRRFQIKASVSISAKVWSRKDEEIVTGCDDDRVEMLSRRIKVSSPIGFAERPFSVEDELEVSYGKPPVASIVRCDAAAVVQDYKVIANKIITKGELVLHTLYSPEAEDSRLEVMDHSLPLSQIIDLEGVDEQSIVSVKYEVKKINVEMAANEDGENRIMSVKAEINAMASARSNGEVTVVADAYSPVYEMEIQMKPLSVEYITDVIKSNETVKLSVEAPGDGFSSVTDCVVKPETVTAKAEGKNLVITGEMSISVMASDMNGGPVCLERSAPFTINEPMSAPSANIRCEPDITVVAATFSIVPGGIDIRCDCMVSAIVFSVDSENVVADMSLDETKPREIKQKTLTLYFADGGESLWNIAKRYNTSVEAIKRENNLEEDTLPERSMLLIPKKHCAKN</sequence>
<feature type="domain" description="SipL SPOCS" evidence="2">
    <location>
        <begin position="187"/>
        <end position="267"/>
    </location>
</feature>
<dbReference type="AlphaFoldDB" id="A0A078KL00"/>
<dbReference type="Gene3D" id="3.10.350.10">
    <property type="entry name" value="LysM domain"/>
    <property type="match status" value="1"/>
</dbReference>
<dbReference type="PATRIC" id="fig|29343.3.peg.1301"/>
<protein>
    <submittedName>
        <fullName evidence="3">Peptidoglycan-binding lysin domain</fullName>
    </submittedName>
</protein>
<dbReference type="Pfam" id="PF01476">
    <property type="entry name" value="LysM"/>
    <property type="match status" value="1"/>
</dbReference>
<dbReference type="InterPro" id="IPR018392">
    <property type="entry name" value="LysM"/>
</dbReference>
<dbReference type="STRING" id="29343.CCDG5_1237"/>
<dbReference type="HOGENOM" id="CLU_037106_0_0_9"/>
<dbReference type="SUPFAM" id="SSF54106">
    <property type="entry name" value="LysM domain"/>
    <property type="match status" value="1"/>
</dbReference>
<dbReference type="OrthoDB" id="9779340at2"/>
<evidence type="ECO:0000313" key="3">
    <source>
        <dbReference type="EMBL" id="CDZ24351.1"/>
    </source>
</evidence>
<dbReference type="Pfam" id="PF12673">
    <property type="entry name" value="SipL"/>
    <property type="match status" value="2"/>
</dbReference>
<gene>
    <name evidence="3" type="ORF">CCDG5_1237</name>
</gene>
<organism evidence="3 4">
    <name type="scientific">[Clostridium] cellulosi</name>
    <dbReference type="NCBI Taxonomy" id="29343"/>
    <lineage>
        <taxon>Bacteria</taxon>
        <taxon>Bacillati</taxon>
        <taxon>Bacillota</taxon>
        <taxon>Clostridia</taxon>
        <taxon>Eubacteriales</taxon>
        <taxon>Oscillospiraceae</taxon>
        <taxon>Oscillospiraceae incertae sedis</taxon>
    </lineage>
</organism>
<evidence type="ECO:0000259" key="1">
    <source>
        <dbReference type="Pfam" id="PF01476"/>
    </source>
</evidence>
<evidence type="ECO:0000259" key="2">
    <source>
        <dbReference type="Pfam" id="PF12673"/>
    </source>
</evidence>
<dbReference type="InterPro" id="IPR036779">
    <property type="entry name" value="LysM_dom_sf"/>
</dbReference>
<evidence type="ECO:0000313" key="4">
    <source>
        <dbReference type="Proteomes" id="UP000032431"/>
    </source>
</evidence>
<dbReference type="Proteomes" id="UP000032431">
    <property type="component" value="Chromosome I"/>
</dbReference>
<name>A0A078KL00_9FIRM</name>